<comment type="caution">
    <text evidence="4">The sequence shown here is derived from an EMBL/GenBank/DDBJ whole genome shotgun (WGS) entry which is preliminary data.</text>
</comment>
<feature type="domain" description="SHSP" evidence="3">
    <location>
        <begin position="33"/>
        <end position="139"/>
    </location>
</feature>
<protein>
    <submittedName>
        <fullName evidence="4">Hsp20/alpha crystallin family protein</fullName>
    </submittedName>
</protein>
<evidence type="ECO:0000313" key="4">
    <source>
        <dbReference type="EMBL" id="MBD1397354.1"/>
    </source>
</evidence>
<evidence type="ECO:0000313" key="5">
    <source>
        <dbReference type="Proteomes" id="UP000625551"/>
    </source>
</evidence>
<accession>A0ABR7XGD5</accession>
<dbReference type="CDD" id="cd06464">
    <property type="entry name" value="ACD_sHsps-like"/>
    <property type="match status" value="1"/>
</dbReference>
<reference evidence="4 5" key="1">
    <citation type="submission" date="2020-09" db="EMBL/GenBank/DDBJ databases">
        <title>Genome sequencing and assembly of Pontibacter sp.</title>
        <authorList>
            <person name="Chhetri G."/>
        </authorList>
    </citation>
    <scope>NUCLEOTIDE SEQUENCE [LARGE SCALE GENOMIC DNA]</scope>
    <source>
        <strain evidence="4 5">JH31</strain>
    </source>
</reference>
<name>A0ABR7XGD5_9BACT</name>
<comment type="similarity">
    <text evidence="1 2">Belongs to the small heat shock protein (HSP20) family.</text>
</comment>
<keyword evidence="5" id="KW-1185">Reference proteome</keyword>
<evidence type="ECO:0000256" key="1">
    <source>
        <dbReference type="PROSITE-ProRule" id="PRU00285"/>
    </source>
</evidence>
<dbReference type="SUPFAM" id="SSF49764">
    <property type="entry name" value="HSP20-like chaperones"/>
    <property type="match status" value="1"/>
</dbReference>
<organism evidence="4 5">
    <name type="scientific">Pontibacter aquaedesilientis</name>
    <dbReference type="NCBI Taxonomy" id="2766980"/>
    <lineage>
        <taxon>Bacteria</taxon>
        <taxon>Pseudomonadati</taxon>
        <taxon>Bacteroidota</taxon>
        <taxon>Cytophagia</taxon>
        <taxon>Cytophagales</taxon>
        <taxon>Hymenobacteraceae</taxon>
        <taxon>Pontibacter</taxon>
    </lineage>
</organism>
<gene>
    <name evidence="4" type="ORF">H9Q13_09275</name>
</gene>
<proteinExistence type="inferred from homology"/>
<dbReference type="InterPro" id="IPR002068">
    <property type="entry name" value="A-crystallin/Hsp20_dom"/>
</dbReference>
<evidence type="ECO:0000256" key="2">
    <source>
        <dbReference type="RuleBase" id="RU003616"/>
    </source>
</evidence>
<dbReference type="Gene3D" id="2.60.40.790">
    <property type="match status" value="1"/>
</dbReference>
<evidence type="ECO:0000259" key="3">
    <source>
        <dbReference type="PROSITE" id="PS01031"/>
    </source>
</evidence>
<dbReference type="Pfam" id="PF00011">
    <property type="entry name" value="HSP20"/>
    <property type="match status" value="1"/>
</dbReference>
<sequence length="139" mass="15862">MHILETTDEKAMKIIKDKEFLRSISQQIDLLNTVGGGISETYTDIRKNKKGAVIEVWAAGVNPESFRVVLHQNQITIFSVLQSLENPEMAVPMFTRIFMLPPQVDLNRIKAVYKDGELKVKLPFHESTLNPQKIDIKQL</sequence>
<dbReference type="InterPro" id="IPR008978">
    <property type="entry name" value="HSP20-like_chaperone"/>
</dbReference>
<dbReference type="PROSITE" id="PS01031">
    <property type="entry name" value="SHSP"/>
    <property type="match status" value="1"/>
</dbReference>
<dbReference type="EMBL" id="JACXAJ010000003">
    <property type="protein sequence ID" value="MBD1397354.1"/>
    <property type="molecule type" value="Genomic_DNA"/>
</dbReference>
<dbReference type="Proteomes" id="UP000625551">
    <property type="component" value="Unassembled WGS sequence"/>
</dbReference>